<reference evidence="2 3" key="1">
    <citation type="submission" date="2013-12" db="EMBL/GenBank/DDBJ databases">
        <authorList>
            <person name="Zelazny A."/>
            <person name="Olivier K."/>
            <person name="Holland S."/>
            <person name="Lenaerts A."/>
            <person name="Ordway D."/>
            <person name="DeGroote M.A."/>
            <person name="Parker T."/>
            <person name="Sizemore C."/>
            <person name="Tallon L.J."/>
            <person name="Sadzewicz L.K."/>
            <person name="Sengamalay N."/>
            <person name="Fraser C.M."/>
            <person name="Hine E."/>
            <person name="Shefchek K.A."/>
            <person name="Das S.P."/>
            <person name="Tettelin H."/>
        </authorList>
    </citation>
    <scope>NUCLEOTIDE SEQUENCE [LARGE SCALE GENOMIC DNA]</scope>
    <source>
        <strain evidence="2 3">1956</strain>
    </source>
</reference>
<evidence type="ECO:0000313" key="3">
    <source>
        <dbReference type="Proteomes" id="UP000020825"/>
    </source>
</evidence>
<feature type="transmembrane region" description="Helical" evidence="1">
    <location>
        <begin position="20"/>
        <end position="37"/>
    </location>
</feature>
<name>X8CKS7_MYCIT</name>
<dbReference type="InterPro" id="IPR002798">
    <property type="entry name" value="SpoIIM-like"/>
</dbReference>
<dbReference type="PATRIC" id="fig|1299331.3.peg.102"/>
<keyword evidence="1" id="KW-0472">Membrane</keyword>
<sequence length="92" mass="9368">MISPGDRPRGQVLAEQGRAIVSVAVGLVAVLAVSGLIEALVTPSPLPTVVRVGIGVIAEAAFLSYIVYFGRRGVRAGESGDIEDAPDVVPTG</sequence>
<dbReference type="Proteomes" id="UP000020825">
    <property type="component" value="Unassembled WGS sequence"/>
</dbReference>
<proteinExistence type="predicted"/>
<keyword evidence="1" id="KW-1133">Transmembrane helix</keyword>
<comment type="caution">
    <text evidence="2">The sequence shown here is derived from an EMBL/GenBank/DDBJ whole genome shotgun (WGS) entry which is preliminary data.</text>
</comment>
<dbReference type="EMBL" id="JAOG01000001">
    <property type="protein sequence ID" value="EUA56987.1"/>
    <property type="molecule type" value="Genomic_DNA"/>
</dbReference>
<protein>
    <submittedName>
        <fullName evidence="2">Putative membrane protein</fullName>
    </submittedName>
</protein>
<dbReference type="Pfam" id="PF01944">
    <property type="entry name" value="SpoIIM"/>
    <property type="match status" value="1"/>
</dbReference>
<accession>X8CKS7</accession>
<keyword evidence="1" id="KW-0812">Transmembrane</keyword>
<dbReference type="AlphaFoldDB" id="X8CKS7"/>
<organism evidence="2 3">
    <name type="scientific">Mycobacterium intracellulare 1956</name>
    <dbReference type="NCBI Taxonomy" id="1299331"/>
    <lineage>
        <taxon>Bacteria</taxon>
        <taxon>Bacillati</taxon>
        <taxon>Actinomycetota</taxon>
        <taxon>Actinomycetes</taxon>
        <taxon>Mycobacteriales</taxon>
        <taxon>Mycobacteriaceae</taxon>
        <taxon>Mycobacterium</taxon>
        <taxon>Mycobacterium avium complex (MAC)</taxon>
    </lineage>
</organism>
<evidence type="ECO:0000313" key="2">
    <source>
        <dbReference type="EMBL" id="EUA56987.1"/>
    </source>
</evidence>
<evidence type="ECO:0000256" key="1">
    <source>
        <dbReference type="SAM" id="Phobius"/>
    </source>
</evidence>
<gene>
    <name evidence="2" type="ORF">I550_0104</name>
</gene>
<feature type="transmembrane region" description="Helical" evidence="1">
    <location>
        <begin position="49"/>
        <end position="69"/>
    </location>
</feature>